<comment type="caution">
    <text evidence="2">The sequence shown here is derived from an EMBL/GenBank/DDBJ whole genome shotgun (WGS) entry which is preliminary data.</text>
</comment>
<keyword evidence="1" id="KW-1277">Toxin-antitoxin system</keyword>
<name>A0ABV7WY20_9HYPH</name>
<evidence type="ECO:0000256" key="1">
    <source>
        <dbReference type="ARBA" id="ARBA00022649"/>
    </source>
</evidence>
<dbReference type="Proteomes" id="UP001595613">
    <property type="component" value="Unassembled WGS sequence"/>
</dbReference>
<dbReference type="Pfam" id="PF05016">
    <property type="entry name" value="ParE_toxin"/>
    <property type="match status" value="1"/>
</dbReference>
<sequence length="102" mass="11219">MRSLPVRFREEAIADLEEIAAYLVGQEAHETVVLSYIGRIRKQCEKIGDVPEGYAPRPDLGPGIRLAPFERSAVIAFRIAQGGVEIVNVFYGGRDYAALLGD</sequence>
<dbReference type="EMBL" id="JBHRYD010000001">
    <property type="protein sequence ID" value="MFC3703219.1"/>
    <property type="molecule type" value="Genomic_DNA"/>
</dbReference>
<evidence type="ECO:0000313" key="3">
    <source>
        <dbReference type="Proteomes" id="UP001595613"/>
    </source>
</evidence>
<reference evidence="3" key="1">
    <citation type="journal article" date="2019" name="Int. J. Syst. Evol. Microbiol.">
        <title>The Global Catalogue of Microorganisms (GCM) 10K type strain sequencing project: providing services to taxonomists for standard genome sequencing and annotation.</title>
        <authorList>
            <consortium name="The Broad Institute Genomics Platform"/>
            <consortium name="The Broad Institute Genome Sequencing Center for Infectious Disease"/>
            <person name="Wu L."/>
            <person name="Ma J."/>
        </authorList>
    </citation>
    <scope>NUCLEOTIDE SEQUENCE [LARGE SCALE GENOMIC DNA]</scope>
    <source>
        <strain evidence="3">KCTC 42281</strain>
    </source>
</reference>
<accession>A0ABV7WY20</accession>
<dbReference type="InterPro" id="IPR035093">
    <property type="entry name" value="RelE/ParE_toxin_dom_sf"/>
</dbReference>
<gene>
    <name evidence="2" type="ORF">ACFOOL_00440</name>
</gene>
<keyword evidence="3" id="KW-1185">Reference proteome</keyword>
<protein>
    <submittedName>
        <fullName evidence="2">Type II toxin-antitoxin system RelE/ParE family toxin</fullName>
    </submittedName>
</protein>
<organism evidence="2 3">
    <name type="scientific">Devosia honganensis</name>
    <dbReference type="NCBI Taxonomy" id="1610527"/>
    <lineage>
        <taxon>Bacteria</taxon>
        <taxon>Pseudomonadati</taxon>
        <taxon>Pseudomonadota</taxon>
        <taxon>Alphaproteobacteria</taxon>
        <taxon>Hyphomicrobiales</taxon>
        <taxon>Devosiaceae</taxon>
        <taxon>Devosia</taxon>
    </lineage>
</organism>
<evidence type="ECO:0000313" key="2">
    <source>
        <dbReference type="EMBL" id="MFC3703219.1"/>
    </source>
</evidence>
<dbReference type="RefSeq" id="WP_380093884.1">
    <property type="nucleotide sequence ID" value="NZ_JBHRYD010000001.1"/>
</dbReference>
<proteinExistence type="predicted"/>
<dbReference type="Gene3D" id="3.30.2310.20">
    <property type="entry name" value="RelE-like"/>
    <property type="match status" value="1"/>
</dbReference>
<dbReference type="InterPro" id="IPR007712">
    <property type="entry name" value="RelE/ParE_toxin"/>
</dbReference>